<feature type="repeat" description="TPR" evidence="1">
    <location>
        <begin position="312"/>
        <end position="345"/>
    </location>
</feature>
<gene>
    <name evidence="3" type="ORF">FEF09_05125</name>
</gene>
<feature type="region of interest" description="Disordered" evidence="2">
    <location>
        <begin position="595"/>
        <end position="621"/>
    </location>
</feature>
<dbReference type="EMBL" id="VOHS01000004">
    <property type="protein sequence ID" value="TWW01387.1"/>
    <property type="molecule type" value="Genomic_DNA"/>
</dbReference>
<evidence type="ECO:0000313" key="3">
    <source>
        <dbReference type="EMBL" id="TWW01387.1"/>
    </source>
</evidence>
<comment type="caution">
    <text evidence="3">The sequence shown here is derived from an EMBL/GenBank/DDBJ whole genome shotgun (WGS) entry which is preliminary data.</text>
</comment>
<dbReference type="PANTHER" id="PTHR12558:SF13">
    <property type="entry name" value="CELL DIVISION CYCLE PROTEIN 27 HOMOLOG"/>
    <property type="match status" value="1"/>
</dbReference>
<name>A0A5C6LXL7_9BACT</name>
<dbReference type="Pfam" id="PF13174">
    <property type="entry name" value="TPR_6"/>
    <property type="match status" value="1"/>
</dbReference>
<protein>
    <submittedName>
        <fullName evidence="3">Tetratricopeptide repeat protein</fullName>
    </submittedName>
</protein>
<dbReference type="Proteomes" id="UP000318815">
    <property type="component" value="Unassembled WGS sequence"/>
</dbReference>
<dbReference type="SUPFAM" id="SSF48452">
    <property type="entry name" value="TPR-like"/>
    <property type="match status" value="1"/>
</dbReference>
<dbReference type="AlphaFoldDB" id="A0A5C6LXL7"/>
<evidence type="ECO:0000313" key="4">
    <source>
        <dbReference type="Proteomes" id="UP000318815"/>
    </source>
</evidence>
<dbReference type="Gene3D" id="1.25.40.10">
    <property type="entry name" value="Tetratricopeptide repeat domain"/>
    <property type="match status" value="3"/>
</dbReference>
<reference evidence="3 4" key="1">
    <citation type="submission" date="2019-08" db="EMBL/GenBank/DDBJ databases">
        <title>Whole genome sequencing of chitin degrading bacteria Chitinophaga pinensis YS16.</title>
        <authorList>
            <person name="Singh R.P."/>
            <person name="Manchanda G."/>
            <person name="Maurya I.K."/>
            <person name="Joshi N.K."/>
            <person name="Srivastava A.K."/>
        </authorList>
    </citation>
    <scope>NUCLEOTIDE SEQUENCE [LARGE SCALE GENOMIC DNA]</scope>
    <source>
        <strain evidence="3 4">YS-16</strain>
    </source>
</reference>
<keyword evidence="4" id="KW-1185">Reference proteome</keyword>
<proteinExistence type="predicted"/>
<feature type="region of interest" description="Disordered" evidence="2">
    <location>
        <begin position="34"/>
        <end position="56"/>
    </location>
</feature>
<evidence type="ECO:0000256" key="1">
    <source>
        <dbReference type="PROSITE-ProRule" id="PRU00339"/>
    </source>
</evidence>
<keyword evidence="1" id="KW-0802">TPR repeat</keyword>
<dbReference type="PANTHER" id="PTHR12558">
    <property type="entry name" value="CELL DIVISION CYCLE 16,23,27"/>
    <property type="match status" value="1"/>
</dbReference>
<dbReference type="PROSITE" id="PS50005">
    <property type="entry name" value="TPR"/>
    <property type="match status" value="1"/>
</dbReference>
<dbReference type="InterPro" id="IPR011990">
    <property type="entry name" value="TPR-like_helical_dom_sf"/>
</dbReference>
<dbReference type="InterPro" id="IPR019734">
    <property type="entry name" value="TPR_rpt"/>
</dbReference>
<organism evidence="3 4">
    <name type="scientific">Chitinophaga pinensis</name>
    <dbReference type="NCBI Taxonomy" id="79329"/>
    <lineage>
        <taxon>Bacteria</taxon>
        <taxon>Pseudomonadati</taxon>
        <taxon>Bacteroidota</taxon>
        <taxon>Chitinophagia</taxon>
        <taxon>Chitinophagales</taxon>
        <taxon>Chitinophagaceae</taxon>
        <taxon>Chitinophaga</taxon>
    </lineage>
</organism>
<evidence type="ECO:0000256" key="2">
    <source>
        <dbReference type="SAM" id="MobiDB-lite"/>
    </source>
</evidence>
<dbReference type="OrthoDB" id="1522549at2"/>
<accession>A0A5C6LXL7</accession>
<feature type="compositionally biased region" description="Polar residues" evidence="2">
    <location>
        <begin position="37"/>
        <end position="55"/>
    </location>
</feature>
<sequence>MNYYRSVRNFLSYTCLVSLFLCCIEINRVSAQRRDTTVTNNQSRNNNSRPTQRTMQKPLVPKVAQPKGENRRIPAEMLAERKWTIKRKLVQNMLARYNYLFNARKKLALITHNVSRQGQDNYNYLLPFYPYSLQSLGLSIGDLDTVIEKASINIQIHDPRSKWIDDSYLVIGQAYFFQGEWDKANRTFQFINTTYAPKKKSDYKAVVGSSAKDQLSIASHEKRKPPFGYFKHTYARNDAFVWRAKTLLEMKEFDEARSMMNILEQDPYFPKRLAGDMAEVRAYALYKQERFAEVINPLQVAVKAKGNRDERARMYFILGQLYTNYSKPDSATMMFHKVIKQKPDPIMDFQARIQIAKLDGTREGGSLDESLARLKRMVRKEKYFEFRDAIYYTMANLVLPKDQDQAMEYLRQALKVESTNTMQKALSFKAVADIYYGQRRYRLARDYYDSTASVMPPEFTDSAIVNKRKRVLSDVATRVEAIQREDSLQRIAAMPESDRMIFLEKMAGQMRREAEEKAKKDKENAEKGIVDPQQMANNNPLSNMMNNNSPAAPKADDKGEWYFYNNATKSAGYSEFKKRWGNRPLADNWRRSQTGPVAANQPLAPEDENGNPIGVSGGKTLTDSTNAKSLAAGLPLTPDDLLKSNVIVEDAYYDLGKLYNDQLDNTELAIETYDTLLNRYPQHPHKQEVIYSLYIWHTKLGHTALAAKYKQNVVTQFGDSKFASIIKYGALQDINESKKKEISTSYDSVYVNYLRGNLEEAYNLKKAADSSYGLNFMQPKFDLLEAMIIMKMDTCEFGRQAVVNVINKYKQDDAVQEKAKSLLEALDNRAALVVYLSRLEIEKSRDNGNVVDENISIRYPWQKPEPKFDSDKLKTAAADSVKVDASAANAALKVQPLPAPLKPVTIYKLDARNPHFVIMYFLRTNKAAIEEALTQFTRYNAEKHGGESIQVANFVLTQQDVMLIFRLFPNEDKALDYFDEIRGEAEKIVPRIRPSDYTMFIISRDNFIQMNSTKDVEGYRKFFNDTYITQ</sequence>
<dbReference type="SMART" id="SM00028">
    <property type="entry name" value="TPR"/>
    <property type="match status" value="3"/>
</dbReference>